<sequence length="113" mass="12228">MPRLEAPFGFPRTDGRSWTPAAWVHWVRKAEACSPHVLHALGHPLPTPKSSFQLLRPTRSHSSLTHTASCVAATLAVPNYSLVRLCSNPTVAGAVRYVACGMWHANSDTGADN</sequence>
<proteinExistence type="predicted"/>
<dbReference type="RefSeq" id="XP_060364407.1">
    <property type="nucleotide sequence ID" value="XM_060508381.1"/>
</dbReference>
<evidence type="ECO:0000313" key="1">
    <source>
        <dbReference type="EMBL" id="KAK1724352.1"/>
    </source>
</evidence>
<name>A0AAD8UHF7_GLOAC</name>
<organism evidence="1 2">
    <name type="scientific">Glomerella acutata</name>
    <name type="common">Colletotrichum acutatum</name>
    <dbReference type="NCBI Taxonomy" id="27357"/>
    <lineage>
        <taxon>Eukaryota</taxon>
        <taxon>Fungi</taxon>
        <taxon>Dikarya</taxon>
        <taxon>Ascomycota</taxon>
        <taxon>Pezizomycotina</taxon>
        <taxon>Sordariomycetes</taxon>
        <taxon>Hypocreomycetidae</taxon>
        <taxon>Glomerellales</taxon>
        <taxon>Glomerellaceae</taxon>
        <taxon>Colletotrichum</taxon>
        <taxon>Colletotrichum acutatum species complex</taxon>
    </lineage>
</organism>
<gene>
    <name evidence="1" type="ORF">BDZ83DRAFT_623409</name>
</gene>
<dbReference type="AlphaFoldDB" id="A0AAD8UHF7"/>
<comment type="caution">
    <text evidence="1">The sequence shown here is derived from an EMBL/GenBank/DDBJ whole genome shotgun (WGS) entry which is preliminary data.</text>
</comment>
<protein>
    <submittedName>
        <fullName evidence="1">Uncharacterized protein</fullName>
    </submittedName>
</protein>
<dbReference type="GeneID" id="85392280"/>
<dbReference type="EMBL" id="JAHMHS010000053">
    <property type="protein sequence ID" value="KAK1724352.1"/>
    <property type="molecule type" value="Genomic_DNA"/>
</dbReference>
<reference evidence="1" key="1">
    <citation type="submission" date="2021-12" db="EMBL/GenBank/DDBJ databases">
        <title>Comparative genomics, transcriptomics and evolutionary studies reveal genomic signatures of adaptation to plant cell wall in hemibiotrophic fungi.</title>
        <authorList>
            <consortium name="DOE Joint Genome Institute"/>
            <person name="Baroncelli R."/>
            <person name="Diaz J.F."/>
            <person name="Benocci T."/>
            <person name="Peng M."/>
            <person name="Battaglia E."/>
            <person name="Haridas S."/>
            <person name="Andreopoulos W."/>
            <person name="Labutti K."/>
            <person name="Pangilinan J."/>
            <person name="Floch G.L."/>
            <person name="Makela M.R."/>
            <person name="Henrissat B."/>
            <person name="Grigoriev I.V."/>
            <person name="Crouch J.A."/>
            <person name="De Vries R.P."/>
            <person name="Sukno S.A."/>
            <person name="Thon M.R."/>
        </authorList>
    </citation>
    <scope>NUCLEOTIDE SEQUENCE</scope>
    <source>
        <strain evidence="1">CBS 112980</strain>
    </source>
</reference>
<accession>A0AAD8UHF7</accession>
<keyword evidence="2" id="KW-1185">Reference proteome</keyword>
<dbReference type="Proteomes" id="UP001244207">
    <property type="component" value="Unassembled WGS sequence"/>
</dbReference>
<evidence type="ECO:0000313" key="2">
    <source>
        <dbReference type="Proteomes" id="UP001244207"/>
    </source>
</evidence>